<keyword evidence="3" id="KW-0378">Hydrolase</keyword>
<feature type="region of interest" description="Disordered" evidence="2">
    <location>
        <begin position="239"/>
        <end position="259"/>
    </location>
</feature>
<protein>
    <submittedName>
        <fullName evidence="3">Glycosyl hydrolase family 12</fullName>
    </submittedName>
</protein>
<evidence type="ECO:0000313" key="4">
    <source>
        <dbReference type="Proteomes" id="UP000199377"/>
    </source>
</evidence>
<dbReference type="RefSeq" id="WP_177236162.1">
    <property type="nucleotide sequence ID" value="NZ_FOQH01000003.1"/>
</dbReference>
<evidence type="ECO:0000256" key="2">
    <source>
        <dbReference type="SAM" id="MobiDB-lite"/>
    </source>
</evidence>
<dbReference type="InterPro" id="IPR002594">
    <property type="entry name" value="GH12"/>
</dbReference>
<dbReference type="Proteomes" id="UP000199377">
    <property type="component" value="Unassembled WGS sequence"/>
</dbReference>
<dbReference type="PANTHER" id="PTHR34002">
    <property type="entry name" value="BLR1656 PROTEIN"/>
    <property type="match status" value="1"/>
</dbReference>
<evidence type="ECO:0000256" key="1">
    <source>
        <dbReference type="ARBA" id="ARBA00005519"/>
    </source>
</evidence>
<name>A0A1I3DXC5_9RHOB</name>
<dbReference type="SUPFAM" id="SSF49899">
    <property type="entry name" value="Concanavalin A-like lectins/glucanases"/>
    <property type="match status" value="1"/>
</dbReference>
<dbReference type="GO" id="GO:0000272">
    <property type="term" value="P:polysaccharide catabolic process"/>
    <property type="evidence" value="ECO:0007669"/>
    <property type="project" value="InterPro"/>
</dbReference>
<comment type="similarity">
    <text evidence="1">Belongs to the glycosyl hydrolase 12 (cellulase H) family.</text>
</comment>
<dbReference type="STRING" id="1114924.SAMN05216258_10368"/>
<dbReference type="EMBL" id="FOQH01000003">
    <property type="protein sequence ID" value="SFH91404.1"/>
    <property type="molecule type" value="Genomic_DNA"/>
</dbReference>
<proteinExistence type="inferred from homology"/>
<gene>
    <name evidence="3" type="ORF">SAMN05216258_10368</name>
</gene>
<reference evidence="3 4" key="1">
    <citation type="submission" date="2016-10" db="EMBL/GenBank/DDBJ databases">
        <authorList>
            <person name="de Groot N.N."/>
        </authorList>
    </citation>
    <scope>NUCLEOTIDE SEQUENCE [LARGE SCALE GENOMIC DNA]</scope>
    <source>
        <strain evidence="3 4">CGMCC 1.11030</strain>
    </source>
</reference>
<sequence>MDRVLDGDDEMAALGAATAMNNTWGRAELVPGRDYTQRVLHGDDLADGVRFEWSWPDAGGRVLGFPELIVGRKPWGGPAGGELLPLPLSEVEGLSARWTADWGGETGFFNLAFDLWISAGPEADPEAIRTEVMVWVKRGDFPSSGELAAEVSQGLLSGPLYRDPGHGNAPGESWGYLAWLPETGAGLGRGELDLGGLLTRLAAEGLIDPSHWLTSVEFGPEITGGAGWVAITEFSVTRDGAPAETRRETEVQIPPPGDF</sequence>
<dbReference type="GO" id="GO:0008810">
    <property type="term" value="F:cellulase activity"/>
    <property type="evidence" value="ECO:0007669"/>
    <property type="project" value="InterPro"/>
</dbReference>
<keyword evidence="4" id="KW-1185">Reference proteome</keyword>
<evidence type="ECO:0000313" key="3">
    <source>
        <dbReference type="EMBL" id="SFH91404.1"/>
    </source>
</evidence>
<dbReference type="InterPro" id="IPR013320">
    <property type="entry name" value="ConA-like_dom_sf"/>
</dbReference>
<dbReference type="InterPro" id="IPR013319">
    <property type="entry name" value="GH11/12"/>
</dbReference>
<organism evidence="3 4">
    <name type="scientific">Albimonas pacifica</name>
    <dbReference type="NCBI Taxonomy" id="1114924"/>
    <lineage>
        <taxon>Bacteria</taxon>
        <taxon>Pseudomonadati</taxon>
        <taxon>Pseudomonadota</taxon>
        <taxon>Alphaproteobacteria</taxon>
        <taxon>Rhodobacterales</taxon>
        <taxon>Paracoccaceae</taxon>
        <taxon>Albimonas</taxon>
    </lineage>
</organism>
<dbReference type="PANTHER" id="PTHR34002:SF9">
    <property type="entry name" value="XYLOGLUCAN-SPECIFIC ENDO-BETA-1,4-GLUCANASE A"/>
    <property type="match status" value="1"/>
</dbReference>
<dbReference type="Gene3D" id="2.60.120.180">
    <property type="match status" value="1"/>
</dbReference>
<accession>A0A1I3DXC5</accession>
<dbReference type="AlphaFoldDB" id="A0A1I3DXC5"/>